<proteinExistence type="inferred from homology"/>
<keyword evidence="2" id="KW-0723">Serine/threonine-protein kinase</keyword>
<reference evidence="9" key="1">
    <citation type="submission" date="2014-03" db="EMBL/GenBank/DDBJ databases">
        <authorList>
            <person name="Aksoy S."/>
            <person name="Warren W."/>
            <person name="Wilson R.K."/>
        </authorList>
    </citation>
    <scope>NUCLEOTIDE SEQUENCE [LARGE SCALE GENOMIC DNA]</scope>
    <source>
        <strain evidence="9">IAEA</strain>
    </source>
</reference>
<keyword evidence="6" id="KW-0067">ATP-binding</keyword>
<protein>
    <submittedName>
        <fullName evidence="8">Uncharacterized protein</fullName>
    </submittedName>
</protein>
<dbReference type="PANTHER" id="PTHR46716:SF1">
    <property type="entry name" value="MITOGEN-ACTIVATED PROTEIN KINASE KINASE KINASE 7"/>
    <property type="match status" value="1"/>
</dbReference>
<dbReference type="VEuPathDB" id="VectorBase:GBRI014270"/>
<reference evidence="8" key="2">
    <citation type="submission" date="2020-05" db="UniProtKB">
        <authorList>
            <consortium name="EnsemblMetazoa"/>
        </authorList>
    </citation>
    <scope>IDENTIFICATION</scope>
    <source>
        <strain evidence="8">IAEA</strain>
    </source>
</reference>
<keyword evidence="4" id="KW-0547">Nucleotide-binding</keyword>
<evidence type="ECO:0000256" key="6">
    <source>
        <dbReference type="ARBA" id="ARBA00022840"/>
    </source>
</evidence>
<evidence type="ECO:0000256" key="5">
    <source>
        <dbReference type="ARBA" id="ARBA00022777"/>
    </source>
</evidence>
<evidence type="ECO:0000256" key="3">
    <source>
        <dbReference type="ARBA" id="ARBA00022679"/>
    </source>
</evidence>
<dbReference type="GO" id="GO:0007254">
    <property type="term" value="P:JNK cascade"/>
    <property type="evidence" value="ECO:0007669"/>
    <property type="project" value="TreeGrafter"/>
</dbReference>
<keyword evidence="9" id="KW-1185">Reference proteome</keyword>
<organism evidence="8 9">
    <name type="scientific">Glossina brevipalpis</name>
    <dbReference type="NCBI Taxonomy" id="37001"/>
    <lineage>
        <taxon>Eukaryota</taxon>
        <taxon>Metazoa</taxon>
        <taxon>Ecdysozoa</taxon>
        <taxon>Arthropoda</taxon>
        <taxon>Hexapoda</taxon>
        <taxon>Insecta</taxon>
        <taxon>Pterygota</taxon>
        <taxon>Neoptera</taxon>
        <taxon>Endopterygota</taxon>
        <taxon>Diptera</taxon>
        <taxon>Brachycera</taxon>
        <taxon>Muscomorpha</taxon>
        <taxon>Hippoboscoidea</taxon>
        <taxon>Glossinidae</taxon>
        <taxon>Glossina</taxon>
    </lineage>
</organism>
<evidence type="ECO:0000256" key="1">
    <source>
        <dbReference type="ARBA" id="ARBA00006529"/>
    </source>
</evidence>
<keyword evidence="3" id="KW-0808">Transferase</keyword>
<dbReference type="AlphaFoldDB" id="A0A1A9WCA9"/>
<name>A0A1A9WCA9_9MUSC</name>
<accession>A0A1A9WCA9</accession>
<dbReference type="STRING" id="37001.A0A1A9WCA9"/>
<evidence type="ECO:0000256" key="2">
    <source>
        <dbReference type="ARBA" id="ARBA00022527"/>
    </source>
</evidence>
<keyword evidence="5" id="KW-0418">Kinase</keyword>
<dbReference type="EnsemblMetazoa" id="GBRI014270-RA">
    <property type="protein sequence ID" value="GBRI014270-PA"/>
    <property type="gene ID" value="GBRI014270"/>
</dbReference>
<evidence type="ECO:0000313" key="8">
    <source>
        <dbReference type="EnsemblMetazoa" id="GBRI014270-PA"/>
    </source>
</evidence>
<comment type="similarity">
    <text evidence="1">Belongs to the protein kinase superfamily. STE Ser/Thr protein kinase family. MAP kinase kinase kinase subfamily.</text>
</comment>
<dbReference type="GO" id="GO:0006955">
    <property type="term" value="P:immune response"/>
    <property type="evidence" value="ECO:0007669"/>
    <property type="project" value="TreeGrafter"/>
</dbReference>
<dbReference type="GO" id="GO:0004709">
    <property type="term" value="F:MAP kinase kinase kinase activity"/>
    <property type="evidence" value="ECO:0007669"/>
    <property type="project" value="TreeGrafter"/>
</dbReference>
<dbReference type="Proteomes" id="UP000091820">
    <property type="component" value="Unassembled WGS sequence"/>
</dbReference>
<feature type="region of interest" description="Disordered" evidence="7">
    <location>
        <begin position="157"/>
        <end position="185"/>
    </location>
</feature>
<dbReference type="PANTHER" id="PTHR46716">
    <property type="entry name" value="MITOGEN-ACTIVATED PROTEIN KINASE KINASE KINASE 7"/>
    <property type="match status" value="1"/>
</dbReference>
<evidence type="ECO:0000256" key="4">
    <source>
        <dbReference type="ARBA" id="ARBA00022741"/>
    </source>
</evidence>
<evidence type="ECO:0000256" key="7">
    <source>
        <dbReference type="SAM" id="MobiDB-lite"/>
    </source>
</evidence>
<dbReference type="GO" id="GO:0043123">
    <property type="term" value="P:positive regulation of canonical NF-kappaB signal transduction"/>
    <property type="evidence" value="ECO:0007669"/>
    <property type="project" value="TreeGrafter"/>
</dbReference>
<feature type="compositionally biased region" description="Polar residues" evidence="7">
    <location>
        <begin position="160"/>
        <end position="169"/>
    </location>
</feature>
<sequence>MCDSTTIIASNQTDLHSCWIIYTKTDGKERLTVTDAKPIMAADKLPARTSKEIETQLDEDDDDDDDQWHEMLEKELQPEQPIADNTESQEIYKDHRHLAKEYLRVDTNLYFAQDLKEKILLRLDPEERKEKEQILQKMSEKTDLLELYKNLKKELDGLRTNDNSQSSGDVESDEGWVVITPHQST</sequence>
<evidence type="ECO:0000313" key="9">
    <source>
        <dbReference type="Proteomes" id="UP000091820"/>
    </source>
</evidence>
<dbReference type="GO" id="GO:0005524">
    <property type="term" value="F:ATP binding"/>
    <property type="evidence" value="ECO:0007669"/>
    <property type="project" value="UniProtKB-KW"/>
</dbReference>